<dbReference type="GO" id="GO:0060090">
    <property type="term" value="F:molecular adaptor activity"/>
    <property type="evidence" value="ECO:0007669"/>
    <property type="project" value="TreeGrafter"/>
</dbReference>
<feature type="repeat" description="TPR" evidence="3">
    <location>
        <begin position="72"/>
        <end position="105"/>
    </location>
</feature>
<evidence type="ECO:0000313" key="4">
    <source>
        <dbReference type="EMBL" id="MBE9031061.1"/>
    </source>
</evidence>
<feature type="repeat" description="TPR" evidence="3">
    <location>
        <begin position="109"/>
        <end position="142"/>
    </location>
</feature>
<evidence type="ECO:0000256" key="3">
    <source>
        <dbReference type="PROSITE-ProRule" id="PRU00339"/>
    </source>
</evidence>
<gene>
    <name evidence="4" type="ORF">IQ266_15105</name>
</gene>
<dbReference type="InterPro" id="IPR011990">
    <property type="entry name" value="TPR-like_helical_dom_sf"/>
</dbReference>
<dbReference type="GO" id="GO:0016020">
    <property type="term" value="C:membrane"/>
    <property type="evidence" value="ECO:0007669"/>
    <property type="project" value="TreeGrafter"/>
</dbReference>
<dbReference type="PANTHER" id="PTHR45831">
    <property type="entry name" value="LD24721P"/>
    <property type="match status" value="1"/>
</dbReference>
<dbReference type="EMBL" id="JADEXQ010000051">
    <property type="protein sequence ID" value="MBE9031061.1"/>
    <property type="molecule type" value="Genomic_DNA"/>
</dbReference>
<dbReference type="Pfam" id="PF13432">
    <property type="entry name" value="TPR_16"/>
    <property type="match status" value="2"/>
</dbReference>
<dbReference type="PROSITE" id="PS50293">
    <property type="entry name" value="TPR_REGION"/>
    <property type="match status" value="1"/>
</dbReference>
<evidence type="ECO:0000256" key="1">
    <source>
        <dbReference type="ARBA" id="ARBA00022737"/>
    </source>
</evidence>
<evidence type="ECO:0000256" key="2">
    <source>
        <dbReference type="ARBA" id="ARBA00022803"/>
    </source>
</evidence>
<dbReference type="PANTHER" id="PTHR45831:SF2">
    <property type="entry name" value="LD24721P"/>
    <property type="match status" value="1"/>
</dbReference>
<organism evidence="4 5">
    <name type="scientific">Romeriopsis navalis LEGE 11480</name>
    <dbReference type="NCBI Taxonomy" id="2777977"/>
    <lineage>
        <taxon>Bacteria</taxon>
        <taxon>Bacillati</taxon>
        <taxon>Cyanobacteriota</taxon>
        <taxon>Cyanophyceae</taxon>
        <taxon>Leptolyngbyales</taxon>
        <taxon>Leptolyngbyaceae</taxon>
        <taxon>Romeriopsis</taxon>
        <taxon>Romeriopsis navalis</taxon>
    </lineage>
</organism>
<accession>A0A928VQH0</accession>
<proteinExistence type="predicted"/>
<dbReference type="SMART" id="SM00028">
    <property type="entry name" value="TPR"/>
    <property type="match status" value="4"/>
</dbReference>
<dbReference type="GO" id="GO:0006620">
    <property type="term" value="P:post-translational protein targeting to endoplasmic reticulum membrane"/>
    <property type="evidence" value="ECO:0007669"/>
    <property type="project" value="TreeGrafter"/>
</dbReference>
<dbReference type="AlphaFoldDB" id="A0A928VQH0"/>
<name>A0A928VQH0_9CYAN</name>
<dbReference type="RefSeq" id="WP_264325891.1">
    <property type="nucleotide sequence ID" value="NZ_JADEXQ010000051.1"/>
</dbReference>
<keyword evidence="5" id="KW-1185">Reference proteome</keyword>
<comment type="caution">
    <text evidence="4">The sequence shown here is derived from an EMBL/GenBank/DDBJ whole genome shotgun (WGS) entry which is preliminary data.</text>
</comment>
<reference evidence="4" key="1">
    <citation type="submission" date="2020-10" db="EMBL/GenBank/DDBJ databases">
        <authorList>
            <person name="Castelo-Branco R."/>
            <person name="Eusebio N."/>
            <person name="Adriana R."/>
            <person name="Vieira A."/>
            <person name="Brugerolle De Fraissinette N."/>
            <person name="Rezende De Castro R."/>
            <person name="Schneider M.P."/>
            <person name="Vasconcelos V."/>
            <person name="Leao P.N."/>
        </authorList>
    </citation>
    <scope>NUCLEOTIDE SEQUENCE</scope>
    <source>
        <strain evidence="4">LEGE 11480</strain>
    </source>
</reference>
<protein>
    <submittedName>
        <fullName evidence="4">Tetratricopeptide repeat protein</fullName>
    </submittedName>
</protein>
<dbReference type="Gene3D" id="1.25.40.10">
    <property type="entry name" value="Tetratricopeptide repeat domain"/>
    <property type="match status" value="1"/>
</dbReference>
<dbReference type="SUPFAM" id="SSF48452">
    <property type="entry name" value="TPR-like"/>
    <property type="match status" value="1"/>
</dbReference>
<dbReference type="InterPro" id="IPR047150">
    <property type="entry name" value="SGT"/>
</dbReference>
<dbReference type="InterPro" id="IPR019734">
    <property type="entry name" value="TPR_rpt"/>
</dbReference>
<keyword evidence="2 3" id="KW-0802">TPR repeat</keyword>
<evidence type="ECO:0000313" key="5">
    <source>
        <dbReference type="Proteomes" id="UP000625316"/>
    </source>
</evidence>
<dbReference type="Proteomes" id="UP000625316">
    <property type="component" value="Unassembled WGS sequence"/>
</dbReference>
<keyword evidence="1" id="KW-0677">Repeat</keyword>
<sequence>MSPLLNRLALTTIAFITISSFQPYSQTAMAQTYQTVKQSQQFFKRGNKLYKRGKFAAAATAFQQAKQLHPTFDHAYSLGMTYLNSLQNAKAIPVFREAIQLEPNHRTAPFAYSHIGKAYLNLRQYAKAIAAYQQATIRLPKNTYFHENLGIAYHLNGQFPQAVRAYEQALKLKPNNPDIRKVLEKARTGRKP</sequence>
<dbReference type="GO" id="GO:0072380">
    <property type="term" value="C:TRC complex"/>
    <property type="evidence" value="ECO:0007669"/>
    <property type="project" value="TreeGrafter"/>
</dbReference>
<feature type="repeat" description="TPR" evidence="3">
    <location>
        <begin position="143"/>
        <end position="176"/>
    </location>
</feature>
<dbReference type="PROSITE" id="PS50005">
    <property type="entry name" value="TPR"/>
    <property type="match status" value="3"/>
</dbReference>